<sequence length="1789" mass="190172">MPENPAPGRDELASALETVDRQQETIRALLREKYEPIAIVGIGLRFPGGSNTPDEFTEFLREGRSGIRPVPEDRWDTAGLSTDDPDAKGRIRMAGGGFLDRIDEFDAQFFNISPKEAPYVDPQQRMLLETAWEALEHANIDPTVLRRGNGGVYVGASSIDYALEMEALPYEQLSGHLAAGITLFPLSGRLSYFLGWHGPSMTVDTACASSLTALHVAVEGLRRQECDIALAGAVNALHHPRVPVIFTHANMLAPDGQCKTFDDGADGYVRAEGCGVLVLKRFSDARRDGDRILALVRGTAVGQDGDSAGLTVPNGTAQEMVMRAAITAAALRPADIQYVEAHGTGTPLGDPIELGAISDVFADSHTPQRPVVVGSVKTNLGHMEPVAGIVGVIKTVLQLRESTIFPHLNFRTPSGRIPWQSSPVTIPTECRPWVGEPKRGLVNSFGFAGTISAAVIEEAPPVAAPAPPADGADAGPQVLTLSAKTKAALRGQVERHRRYADRHPDLSVADLCHTANTGRAHHALRVAGVVHDHASLTALLDRQATTLDEQGARAGDLRKSVFLFAGQGSQYVGMGAALYDRFPVFRTHVDECDALFAPHLGRSIRDMMLGVHPDADEINLTLYTQPALFTLEYALARLWLSLGVRPGAMIGHSIGEVVAAAVAGLFDLPDAVKLVAVRARLMQSVSAPGGMAAVAAPVDEVAPLLADHPDLSLAAVNSPQQCVVSGGRASLDAVVAELTSRGLRVRELAVSHAFHSPLMTEVFDEFRAALADIEFREPTLTLISNLTGAVARPAELADPDYWVRHIGEAVNFQAGMETIGRRGRHVFIEIGPSAALISLARQCVDPDQHRWLRSLHPEDTDGRTLLTAVAQAYTAGLSLNWAGLHEGRPARRIDLPTYAFDRRRYWLPVEQNRHGRGGGLGDGVAAHPLLGAEVTTDAQRATGTREFHAVLSAARPAFLGEHLAGGRAVVPLSAFLETLLALADTVRGHTRGVLRDVQLREPVRLPENGTLELRTRWSAGADGAATVDVLTAPGGDGDERLVLTAVLAAADATRPAIDPADLPAGAAGPESPTAAGDELHARLAEGGLELGAAFRRVETLERPASDLLAAELTGLPGGAAEHVPPALLESALHVANALDGDEPAAVPVGVGRLSVHRKPRAQRLRVLCRPAGEPDADGGWSADLVLLDDDGPVLAAEGVRFAPLADWLSDARRDFYHELTWQPSDEGPQPAGAARHVLVLGAGPDRFTPVADRLDAAGARLTFAASADEVAAAVRGQDVTDVAWFWRTDGAGGLDAAGLRAECADNYQDLLALLGILAAEGFGRNQRLWLVTTRAQVLPGDVPGDGAELAAATLWGFGHVLLNEHPTYRVTLVDLPETADAAGSLVDEWYTPDAGNFQVAYRAGGRHVRRLLPAQVPPPARDRLAELVDGEHTYLVTGGLGALGLVTAEKLVDLGARHIALVGRRSAPSPEVAELHDRLRGRAEVTVHQGDLAEPADVARIAAALRAGDHPVGGIVHAAGLLDDRPVAGQTWESIDALFRSKVYGSWLLHEAARDFEQLRFFVGYSSAASVVGGVSQSNYAAANAYLDGLMRWRAAQGLPGLAVNWGPWSEVGMSARLSAPHVRALENEGIRFFGPARALRALTALLAGSAPQIAVGECDWEKFVPAKPVGNALYERLVATEGRAAPTLDLAALLAKPRHERVAALADLVRTRVAAVLHLDDVDAVQPHLEFVQLGLDSLMAVELKNGLESAVRVPLAASVAFDHPSVEQLAEFLDRQLVPEPAVAAAP</sequence>
<dbReference type="Gene3D" id="3.40.50.720">
    <property type="entry name" value="NAD(P)-binding Rossmann-like Domain"/>
    <property type="match status" value="1"/>
</dbReference>
<evidence type="ECO:0000259" key="6">
    <source>
        <dbReference type="PROSITE" id="PS50075"/>
    </source>
</evidence>
<dbReference type="EMBL" id="FMCX01000007">
    <property type="protein sequence ID" value="SCF38413.1"/>
    <property type="molecule type" value="Genomic_DNA"/>
</dbReference>
<dbReference type="Pfam" id="PF22621">
    <property type="entry name" value="CurL-like_PKS_C"/>
    <property type="match status" value="1"/>
</dbReference>
<dbReference type="InterPro" id="IPR049551">
    <property type="entry name" value="PKS_DH_C"/>
</dbReference>
<dbReference type="PROSITE" id="PS52019">
    <property type="entry name" value="PKS_MFAS_DH"/>
    <property type="match status" value="1"/>
</dbReference>
<organism evidence="9 10">
    <name type="scientific">Micromonospora mirobrigensis</name>
    <dbReference type="NCBI Taxonomy" id="262898"/>
    <lineage>
        <taxon>Bacteria</taxon>
        <taxon>Bacillati</taxon>
        <taxon>Actinomycetota</taxon>
        <taxon>Actinomycetes</taxon>
        <taxon>Micromonosporales</taxon>
        <taxon>Micromonosporaceae</taxon>
        <taxon>Micromonospora</taxon>
    </lineage>
</organism>
<accession>A0A1C4ZZP1</accession>
<dbReference type="Pfam" id="PF21089">
    <property type="entry name" value="PKS_DH_N"/>
    <property type="match status" value="1"/>
</dbReference>
<dbReference type="SMART" id="SM00826">
    <property type="entry name" value="PKS_DH"/>
    <property type="match status" value="1"/>
</dbReference>
<dbReference type="Gene3D" id="3.40.366.10">
    <property type="entry name" value="Malonyl-Coenzyme A Acyl Carrier Protein, domain 2"/>
    <property type="match status" value="1"/>
</dbReference>
<dbReference type="InterPro" id="IPR020807">
    <property type="entry name" value="PKS_DH"/>
</dbReference>
<dbReference type="PANTHER" id="PTHR43775:SF51">
    <property type="entry name" value="INACTIVE PHENOLPHTHIOCEROL SYNTHESIS POLYKETIDE SYNTHASE TYPE I PKS1-RELATED"/>
    <property type="match status" value="1"/>
</dbReference>
<feature type="region of interest" description="C-terminal hotdog fold" evidence="5">
    <location>
        <begin position="1071"/>
        <end position="1210"/>
    </location>
</feature>
<dbReference type="InterPro" id="IPR016039">
    <property type="entry name" value="Thiolase-like"/>
</dbReference>
<dbReference type="Pfam" id="PF08659">
    <property type="entry name" value="KR"/>
    <property type="match status" value="1"/>
</dbReference>
<dbReference type="Pfam" id="PF00550">
    <property type="entry name" value="PP-binding"/>
    <property type="match status" value="1"/>
</dbReference>
<dbReference type="Pfam" id="PF00109">
    <property type="entry name" value="ketoacyl-synt"/>
    <property type="match status" value="1"/>
</dbReference>
<dbReference type="SUPFAM" id="SSF52151">
    <property type="entry name" value="FabD/lysophospholipase-like"/>
    <property type="match status" value="1"/>
</dbReference>
<dbReference type="InterPro" id="IPR013968">
    <property type="entry name" value="PKS_KR"/>
</dbReference>
<dbReference type="SUPFAM" id="SSF55048">
    <property type="entry name" value="Probable ACP-binding domain of malonyl-CoA ACP transacylase"/>
    <property type="match status" value="1"/>
</dbReference>
<dbReference type="Gene3D" id="1.10.1200.10">
    <property type="entry name" value="ACP-like"/>
    <property type="match status" value="1"/>
</dbReference>
<dbReference type="InterPro" id="IPR050091">
    <property type="entry name" value="PKS_NRPS_Biosynth_Enz"/>
</dbReference>
<feature type="domain" description="Ketosynthase family 3 (KS3)" evidence="7">
    <location>
        <begin position="34"/>
        <end position="458"/>
    </location>
</feature>
<dbReference type="InterPro" id="IPR009081">
    <property type="entry name" value="PP-bd_ACP"/>
</dbReference>
<comment type="caution">
    <text evidence="5">Lacks conserved residue(s) required for the propagation of feature annotation.</text>
</comment>
<dbReference type="Proteomes" id="UP000199504">
    <property type="component" value="Unassembled WGS sequence"/>
</dbReference>
<keyword evidence="2" id="KW-0597">Phosphoprotein</keyword>
<dbReference type="InterPro" id="IPR014031">
    <property type="entry name" value="Ketoacyl_synth_C"/>
</dbReference>
<evidence type="ECO:0000313" key="9">
    <source>
        <dbReference type="EMBL" id="SCF38413.1"/>
    </source>
</evidence>
<dbReference type="SMART" id="SM00822">
    <property type="entry name" value="PKS_KR"/>
    <property type="match status" value="1"/>
</dbReference>
<dbReference type="InterPro" id="IPR020841">
    <property type="entry name" value="PKS_Beta-ketoAc_synthase_dom"/>
</dbReference>
<dbReference type="InterPro" id="IPR020806">
    <property type="entry name" value="PKS_PP-bd"/>
</dbReference>
<dbReference type="GO" id="GO:0006633">
    <property type="term" value="P:fatty acid biosynthetic process"/>
    <property type="evidence" value="ECO:0007669"/>
    <property type="project" value="InterPro"/>
</dbReference>
<dbReference type="InterPro" id="IPR014043">
    <property type="entry name" value="Acyl_transferase_dom"/>
</dbReference>
<dbReference type="InterPro" id="IPR036291">
    <property type="entry name" value="NAD(P)-bd_dom_sf"/>
</dbReference>
<dbReference type="Pfam" id="PF14765">
    <property type="entry name" value="PS-DH"/>
    <property type="match status" value="1"/>
</dbReference>
<proteinExistence type="predicted"/>
<dbReference type="InterPro" id="IPR018201">
    <property type="entry name" value="Ketoacyl_synth_AS"/>
</dbReference>
<evidence type="ECO:0000256" key="1">
    <source>
        <dbReference type="ARBA" id="ARBA00022450"/>
    </source>
</evidence>
<dbReference type="Gene3D" id="3.40.47.10">
    <property type="match status" value="1"/>
</dbReference>
<dbReference type="InterPro" id="IPR036736">
    <property type="entry name" value="ACP-like_sf"/>
</dbReference>
<dbReference type="CDD" id="cd00833">
    <property type="entry name" value="PKS"/>
    <property type="match status" value="1"/>
</dbReference>
<dbReference type="SMART" id="SM00825">
    <property type="entry name" value="PKS_KS"/>
    <property type="match status" value="1"/>
</dbReference>
<dbReference type="InterPro" id="IPR057326">
    <property type="entry name" value="KR_dom"/>
</dbReference>
<dbReference type="OrthoDB" id="3406074at2"/>
<feature type="domain" description="Carrier" evidence="6">
    <location>
        <begin position="1704"/>
        <end position="1779"/>
    </location>
</feature>
<dbReference type="FunFam" id="3.40.366.10:FF:000002">
    <property type="entry name" value="Probable polyketide synthase 2"/>
    <property type="match status" value="1"/>
</dbReference>
<dbReference type="InterPro" id="IPR014030">
    <property type="entry name" value="Ketoacyl_synth_N"/>
</dbReference>
<keyword evidence="1" id="KW-0596">Phosphopantetheine</keyword>
<evidence type="ECO:0000256" key="4">
    <source>
        <dbReference type="ARBA" id="ARBA00023315"/>
    </source>
</evidence>
<keyword evidence="3 9" id="KW-0808">Transferase</keyword>
<dbReference type="PANTHER" id="PTHR43775">
    <property type="entry name" value="FATTY ACID SYNTHASE"/>
    <property type="match status" value="1"/>
</dbReference>
<dbReference type="STRING" id="262898.GA0070564_10783"/>
<keyword evidence="4" id="KW-0012">Acyltransferase</keyword>
<dbReference type="SMART" id="SM01294">
    <property type="entry name" value="PKS_PP_betabranch"/>
    <property type="match status" value="1"/>
</dbReference>
<dbReference type="Gene3D" id="3.30.70.3290">
    <property type="match status" value="1"/>
</dbReference>
<evidence type="ECO:0000256" key="2">
    <source>
        <dbReference type="ARBA" id="ARBA00022553"/>
    </source>
</evidence>
<dbReference type="GO" id="GO:0004312">
    <property type="term" value="F:fatty acid synthase activity"/>
    <property type="evidence" value="ECO:0007669"/>
    <property type="project" value="TreeGrafter"/>
</dbReference>
<evidence type="ECO:0000259" key="7">
    <source>
        <dbReference type="PROSITE" id="PS52004"/>
    </source>
</evidence>
<keyword evidence="10" id="KW-1185">Reference proteome</keyword>
<dbReference type="InterPro" id="IPR016035">
    <property type="entry name" value="Acyl_Trfase/lysoPLipase"/>
</dbReference>
<dbReference type="GO" id="GO:0031177">
    <property type="term" value="F:phosphopantetheine binding"/>
    <property type="evidence" value="ECO:0007669"/>
    <property type="project" value="InterPro"/>
</dbReference>
<dbReference type="SMART" id="SM00823">
    <property type="entry name" value="PKS_PP"/>
    <property type="match status" value="1"/>
</dbReference>
<dbReference type="Pfam" id="PF02801">
    <property type="entry name" value="Ketoacyl-synt_C"/>
    <property type="match status" value="1"/>
</dbReference>
<dbReference type="Gene3D" id="3.10.129.110">
    <property type="entry name" value="Polyketide synthase dehydratase"/>
    <property type="match status" value="1"/>
</dbReference>
<evidence type="ECO:0000313" key="10">
    <source>
        <dbReference type="Proteomes" id="UP000199504"/>
    </source>
</evidence>
<dbReference type="PROSITE" id="PS50075">
    <property type="entry name" value="CARRIER"/>
    <property type="match status" value="1"/>
</dbReference>
<evidence type="ECO:0000259" key="8">
    <source>
        <dbReference type="PROSITE" id="PS52019"/>
    </source>
</evidence>
<dbReference type="InterPro" id="IPR016036">
    <property type="entry name" value="Malonyl_transacylase_ACP-bd"/>
</dbReference>
<feature type="domain" description="PKS/mFAS DH" evidence="8">
    <location>
        <begin position="927"/>
        <end position="1210"/>
    </location>
</feature>
<dbReference type="GO" id="GO:0004315">
    <property type="term" value="F:3-oxoacyl-[acyl-carrier-protein] synthase activity"/>
    <property type="evidence" value="ECO:0007669"/>
    <property type="project" value="InterPro"/>
</dbReference>
<evidence type="ECO:0000256" key="3">
    <source>
        <dbReference type="ARBA" id="ARBA00022679"/>
    </source>
</evidence>
<feature type="region of interest" description="N-terminal hotdog fold" evidence="5">
    <location>
        <begin position="927"/>
        <end position="1055"/>
    </location>
</feature>
<gene>
    <name evidence="9" type="ORF">GA0070564_10783</name>
</gene>
<dbReference type="PROSITE" id="PS52004">
    <property type="entry name" value="KS3_2"/>
    <property type="match status" value="1"/>
</dbReference>
<dbReference type="InterPro" id="IPR001227">
    <property type="entry name" value="Ac_transferase_dom_sf"/>
</dbReference>
<dbReference type="CDD" id="cd08955">
    <property type="entry name" value="KR_2_FAS_SDR_x"/>
    <property type="match status" value="1"/>
</dbReference>
<dbReference type="FunFam" id="3.40.47.10:FF:000019">
    <property type="entry name" value="Polyketide synthase type I"/>
    <property type="match status" value="1"/>
</dbReference>
<evidence type="ECO:0000256" key="5">
    <source>
        <dbReference type="PROSITE-ProRule" id="PRU01363"/>
    </source>
</evidence>
<reference evidence="10" key="1">
    <citation type="submission" date="2016-06" db="EMBL/GenBank/DDBJ databases">
        <authorList>
            <person name="Varghese N."/>
            <person name="Submissions Spin"/>
        </authorList>
    </citation>
    <scope>NUCLEOTIDE SEQUENCE [LARGE SCALE GENOMIC DNA]</scope>
    <source>
        <strain evidence="10">DSM 44830</strain>
    </source>
</reference>
<protein>
    <submittedName>
        <fullName evidence="9">Acyl transferase domain-containing protein</fullName>
    </submittedName>
</protein>
<dbReference type="RefSeq" id="WP_091611989.1">
    <property type="nucleotide sequence ID" value="NZ_FMCX01000007.1"/>
</dbReference>
<dbReference type="PROSITE" id="PS00606">
    <property type="entry name" value="KS3_1"/>
    <property type="match status" value="1"/>
</dbReference>
<dbReference type="SUPFAM" id="SSF47336">
    <property type="entry name" value="ACP-like"/>
    <property type="match status" value="1"/>
</dbReference>
<dbReference type="SUPFAM" id="SSF53901">
    <property type="entry name" value="Thiolase-like"/>
    <property type="match status" value="1"/>
</dbReference>
<dbReference type="InterPro" id="IPR042104">
    <property type="entry name" value="PKS_dehydratase_sf"/>
</dbReference>
<dbReference type="Pfam" id="PF00698">
    <property type="entry name" value="Acyl_transf_1"/>
    <property type="match status" value="1"/>
</dbReference>
<dbReference type="InterPro" id="IPR049900">
    <property type="entry name" value="PKS_mFAS_DH"/>
</dbReference>
<dbReference type="SMART" id="SM00827">
    <property type="entry name" value="PKS_AT"/>
    <property type="match status" value="1"/>
</dbReference>
<dbReference type="SUPFAM" id="SSF51735">
    <property type="entry name" value="NAD(P)-binding Rossmann-fold domains"/>
    <property type="match status" value="2"/>
</dbReference>
<name>A0A1C4ZZP1_9ACTN</name>
<dbReference type="InterPro" id="IPR049552">
    <property type="entry name" value="PKS_DH_N"/>
</dbReference>